<name>A0A3G8JIP7_9ACTN</name>
<keyword evidence="8" id="KW-1185">Reference proteome</keyword>
<sequence>MSSVVDSAKTTVERAKTSFGDARERWVWLEHLIQTFQRYNDRRGNLYAASISFNGILALVPIVMVVFAIAGFVLANQPELLQDLQDAIVENVPEGLDVTVEKLITSAVDSRTAVGIVGLLGAAFTGIGWISGVRAGMTEMWGGRVTRSAVMSKVWDLVTFAILGVAFAVTMAITTLGNSGLTTEVLSWVGLDDAAWAPAVVRTVSIIVSVFATWMLFTFIMSRLPLVRLPFRNTLKAGLLTAIAFEIVKTVGGIYLQSVLGSPAGVAFGPLLGLLVFAYLASRIVLYAAAWCATDPINSEFQVSEEDAPLPPVVVSPNYEVNPVSKPATLVAVAGVGAAAGAFVAWLFRR</sequence>
<feature type="transmembrane region" description="Helical" evidence="6">
    <location>
        <begin position="262"/>
        <end position="281"/>
    </location>
</feature>
<feature type="transmembrane region" description="Helical" evidence="6">
    <location>
        <begin position="46"/>
        <end position="74"/>
    </location>
</feature>
<evidence type="ECO:0000313" key="8">
    <source>
        <dbReference type="Proteomes" id="UP000271469"/>
    </source>
</evidence>
<accession>A0A3G8JIP7</accession>
<dbReference type="GO" id="GO:0005886">
    <property type="term" value="C:plasma membrane"/>
    <property type="evidence" value="ECO:0007669"/>
    <property type="project" value="UniProtKB-SubCell"/>
</dbReference>
<keyword evidence="4 6" id="KW-1133">Transmembrane helix</keyword>
<gene>
    <name evidence="7" type="primary">yhjD_1</name>
    <name evidence="7" type="ORF">D7316_01496</name>
</gene>
<organism evidence="7 8">
    <name type="scientific">Gordonia insulae</name>
    <dbReference type="NCBI Taxonomy" id="2420509"/>
    <lineage>
        <taxon>Bacteria</taxon>
        <taxon>Bacillati</taxon>
        <taxon>Actinomycetota</taxon>
        <taxon>Actinomycetes</taxon>
        <taxon>Mycobacteriales</taxon>
        <taxon>Gordoniaceae</taxon>
        <taxon>Gordonia</taxon>
    </lineage>
</organism>
<dbReference type="OrthoDB" id="4127374at2"/>
<dbReference type="KEGG" id="gom:D7316_01496"/>
<reference evidence="7 8" key="1">
    <citation type="submission" date="2018-11" db="EMBL/GenBank/DDBJ databases">
        <title>Gordonia insulae sp. nov., isolated from an island soil.</title>
        <authorList>
            <person name="Kim Y.S."/>
            <person name="Kim S.B."/>
        </authorList>
    </citation>
    <scope>NUCLEOTIDE SEQUENCE [LARGE SCALE GENOMIC DNA]</scope>
    <source>
        <strain evidence="7 8">MMS17-SY073</strain>
    </source>
</reference>
<evidence type="ECO:0000256" key="4">
    <source>
        <dbReference type="ARBA" id="ARBA00022989"/>
    </source>
</evidence>
<evidence type="ECO:0000256" key="2">
    <source>
        <dbReference type="ARBA" id="ARBA00022475"/>
    </source>
</evidence>
<keyword evidence="5 6" id="KW-0472">Membrane</keyword>
<dbReference type="EMBL" id="CP033972">
    <property type="protein sequence ID" value="AZG44904.1"/>
    <property type="molecule type" value="Genomic_DNA"/>
</dbReference>
<protein>
    <submittedName>
        <fullName evidence="7">Inner membrane protein YhjD</fullName>
    </submittedName>
</protein>
<proteinExistence type="predicted"/>
<evidence type="ECO:0000256" key="3">
    <source>
        <dbReference type="ARBA" id="ARBA00022692"/>
    </source>
</evidence>
<evidence type="ECO:0000313" key="7">
    <source>
        <dbReference type="EMBL" id="AZG44904.1"/>
    </source>
</evidence>
<dbReference type="PANTHER" id="PTHR30213">
    <property type="entry name" value="INNER MEMBRANE PROTEIN YHJD"/>
    <property type="match status" value="1"/>
</dbReference>
<dbReference type="Pfam" id="PF03631">
    <property type="entry name" value="Virul_fac_BrkB"/>
    <property type="match status" value="1"/>
</dbReference>
<feature type="transmembrane region" description="Helical" evidence="6">
    <location>
        <begin position="154"/>
        <end position="176"/>
    </location>
</feature>
<feature type="transmembrane region" description="Helical" evidence="6">
    <location>
        <begin position="113"/>
        <end position="133"/>
    </location>
</feature>
<evidence type="ECO:0000256" key="6">
    <source>
        <dbReference type="SAM" id="Phobius"/>
    </source>
</evidence>
<dbReference type="PANTHER" id="PTHR30213:SF1">
    <property type="entry name" value="INNER MEMBRANE PROTEIN YHJD"/>
    <property type="match status" value="1"/>
</dbReference>
<feature type="transmembrane region" description="Helical" evidence="6">
    <location>
        <begin position="328"/>
        <end position="348"/>
    </location>
</feature>
<keyword evidence="3 6" id="KW-0812">Transmembrane</keyword>
<comment type="subcellular location">
    <subcellularLocation>
        <location evidence="1">Cell membrane</location>
        <topology evidence="1">Multi-pass membrane protein</topology>
    </subcellularLocation>
</comment>
<evidence type="ECO:0000256" key="5">
    <source>
        <dbReference type="ARBA" id="ARBA00023136"/>
    </source>
</evidence>
<dbReference type="InterPro" id="IPR017039">
    <property type="entry name" value="Virul_fac_BrkB"/>
</dbReference>
<feature type="transmembrane region" description="Helical" evidence="6">
    <location>
        <begin position="196"/>
        <end position="217"/>
    </location>
</feature>
<evidence type="ECO:0000256" key="1">
    <source>
        <dbReference type="ARBA" id="ARBA00004651"/>
    </source>
</evidence>
<keyword evidence="2" id="KW-1003">Cell membrane</keyword>
<dbReference type="AlphaFoldDB" id="A0A3G8JIP7"/>
<dbReference type="Proteomes" id="UP000271469">
    <property type="component" value="Chromosome"/>
</dbReference>
<dbReference type="RefSeq" id="WP_124707701.1">
    <property type="nucleotide sequence ID" value="NZ_CP033972.1"/>
</dbReference>